<evidence type="ECO:0000259" key="6">
    <source>
        <dbReference type="SMART" id="SM00849"/>
    </source>
</evidence>
<reference evidence="7 8" key="1">
    <citation type="submission" date="2018-05" db="EMBL/GenBank/DDBJ databases">
        <title>Genome of Sphingosinicella humi QZX222.</title>
        <authorList>
            <person name="Qiao Z."/>
            <person name="Wang G."/>
        </authorList>
    </citation>
    <scope>NUCLEOTIDE SEQUENCE [LARGE SCALE GENOMIC DNA]</scope>
    <source>
        <strain evidence="7 8">QZX222</strain>
    </source>
</reference>
<comment type="similarity">
    <text evidence="1">Belongs to the metallo-beta-lactamase superfamily.</text>
</comment>
<dbReference type="EMBL" id="QFFF01000001">
    <property type="protein sequence ID" value="PWG03753.1"/>
    <property type="molecule type" value="Genomic_DNA"/>
</dbReference>
<dbReference type="InterPro" id="IPR036866">
    <property type="entry name" value="RibonucZ/Hydroxyglut_hydro"/>
</dbReference>
<evidence type="ECO:0000313" key="8">
    <source>
        <dbReference type="Proteomes" id="UP000245916"/>
    </source>
</evidence>
<protein>
    <submittedName>
        <fullName evidence="7">MBL fold metallo-hydrolase</fullName>
    </submittedName>
</protein>
<feature type="domain" description="Metallo-beta-lactamase" evidence="6">
    <location>
        <begin position="59"/>
        <end position="255"/>
    </location>
</feature>
<dbReference type="Gene3D" id="3.60.15.10">
    <property type="entry name" value="Ribonuclease Z/Hydroxyacylglutathione hydrolase-like"/>
    <property type="match status" value="1"/>
</dbReference>
<dbReference type="GO" id="GO:0016787">
    <property type="term" value="F:hydrolase activity"/>
    <property type="evidence" value="ECO:0007669"/>
    <property type="project" value="UniProtKB-KW"/>
</dbReference>
<dbReference type="OrthoDB" id="9773738at2"/>
<dbReference type="CDD" id="cd07729">
    <property type="entry name" value="AHL_lactonase_MBL-fold"/>
    <property type="match status" value="1"/>
</dbReference>
<keyword evidence="4" id="KW-0862">Zinc</keyword>
<feature type="signal peptide" evidence="5">
    <location>
        <begin position="1"/>
        <end position="19"/>
    </location>
</feature>
<dbReference type="InterPro" id="IPR001279">
    <property type="entry name" value="Metallo-B-lactamas"/>
</dbReference>
<gene>
    <name evidence="7" type="ORF">DF286_00150</name>
</gene>
<proteinExistence type="inferred from homology"/>
<name>A0A2U2J5X9_9SPHN</name>
<dbReference type="PANTHER" id="PTHR42978">
    <property type="entry name" value="QUORUM-QUENCHING LACTONASE YTNP-RELATED-RELATED"/>
    <property type="match status" value="1"/>
</dbReference>
<dbReference type="Proteomes" id="UP000245916">
    <property type="component" value="Unassembled WGS sequence"/>
</dbReference>
<dbReference type="AlphaFoldDB" id="A0A2U2J5X9"/>
<sequence>MKRAIVATAAFLAFTGMQAPPAEKPPLSLWRLDCGTLDIDDLGVFSDTGLYSGQKKTLVASCYLIRNGDRLLLWDTGVDGALAGKPKDAEGTFLKEKLVTQLERIGVSPADVTYVGISHYHFDHTGQVADFPNATLLTGKGDWDVINVWPPAKERFAHWLSGGGKVEPLERDKDVFGDGRVTILQMPGHTEGHQVLLVHLASGPVLISGDQYHFTENREVGGVPSFNVDRADTLASHDRFEKLAKNVGAKVIIQHEPDDIAKLPAFPEAAR</sequence>
<keyword evidence="3 7" id="KW-0378">Hydrolase</keyword>
<dbReference type="Pfam" id="PF00753">
    <property type="entry name" value="Lactamase_B"/>
    <property type="match status" value="1"/>
</dbReference>
<evidence type="ECO:0000256" key="3">
    <source>
        <dbReference type="ARBA" id="ARBA00022801"/>
    </source>
</evidence>
<organism evidence="7 8">
    <name type="scientific">Allosphingosinicella humi</name>
    <dbReference type="NCBI Taxonomy" id="2068657"/>
    <lineage>
        <taxon>Bacteria</taxon>
        <taxon>Pseudomonadati</taxon>
        <taxon>Pseudomonadota</taxon>
        <taxon>Alphaproteobacteria</taxon>
        <taxon>Sphingomonadales</taxon>
        <taxon>Sphingomonadaceae</taxon>
        <taxon>Allosphingosinicella</taxon>
    </lineage>
</organism>
<keyword evidence="5" id="KW-0732">Signal</keyword>
<evidence type="ECO:0000256" key="1">
    <source>
        <dbReference type="ARBA" id="ARBA00007749"/>
    </source>
</evidence>
<dbReference type="InterPro" id="IPR051013">
    <property type="entry name" value="MBL_superfamily_lactonases"/>
</dbReference>
<evidence type="ECO:0000256" key="2">
    <source>
        <dbReference type="ARBA" id="ARBA00022723"/>
    </source>
</evidence>
<keyword evidence="2" id="KW-0479">Metal-binding</keyword>
<accession>A0A2U2J5X9</accession>
<keyword evidence="8" id="KW-1185">Reference proteome</keyword>
<comment type="caution">
    <text evidence="7">The sequence shown here is derived from an EMBL/GenBank/DDBJ whole genome shotgun (WGS) entry which is preliminary data.</text>
</comment>
<dbReference type="SMART" id="SM00849">
    <property type="entry name" value="Lactamase_B"/>
    <property type="match status" value="1"/>
</dbReference>
<dbReference type="GO" id="GO:0046872">
    <property type="term" value="F:metal ion binding"/>
    <property type="evidence" value="ECO:0007669"/>
    <property type="project" value="UniProtKB-KW"/>
</dbReference>
<evidence type="ECO:0000256" key="5">
    <source>
        <dbReference type="SAM" id="SignalP"/>
    </source>
</evidence>
<evidence type="ECO:0000313" key="7">
    <source>
        <dbReference type="EMBL" id="PWG03753.1"/>
    </source>
</evidence>
<dbReference type="SUPFAM" id="SSF56281">
    <property type="entry name" value="Metallo-hydrolase/oxidoreductase"/>
    <property type="match status" value="1"/>
</dbReference>
<dbReference type="PANTHER" id="PTHR42978:SF3">
    <property type="entry name" value="BLR3078 PROTEIN"/>
    <property type="match status" value="1"/>
</dbReference>
<evidence type="ECO:0000256" key="4">
    <source>
        <dbReference type="ARBA" id="ARBA00022833"/>
    </source>
</evidence>
<feature type="chain" id="PRO_5015600319" evidence="5">
    <location>
        <begin position="20"/>
        <end position="271"/>
    </location>
</feature>